<dbReference type="Gene3D" id="3.40.50.720">
    <property type="entry name" value="NAD(P)-binding Rossmann-like Domain"/>
    <property type="match status" value="1"/>
</dbReference>
<protein>
    <submittedName>
        <fullName evidence="3">3-ketoacyl-ACP reductase</fullName>
    </submittedName>
</protein>
<dbReference type="FunFam" id="3.40.50.720:FF:000084">
    <property type="entry name" value="Short-chain dehydrogenase reductase"/>
    <property type="match status" value="1"/>
</dbReference>
<evidence type="ECO:0000313" key="4">
    <source>
        <dbReference type="Proteomes" id="UP000647172"/>
    </source>
</evidence>
<dbReference type="EMBL" id="BOMQ01000017">
    <property type="protein sequence ID" value="GIE47744.1"/>
    <property type="molecule type" value="Genomic_DNA"/>
</dbReference>
<dbReference type="AlphaFoldDB" id="A0A919JB56"/>
<dbReference type="NCBIfam" id="NF009386">
    <property type="entry name" value="PRK12745.1"/>
    <property type="match status" value="1"/>
</dbReference>
<name>A0A919JB56_9ACTN</name>
<evidence type="ECO:0000256" key="1">
    <source>
        <dbReference type="ARBA" id="ARBA00006484"/>
    </source>
</evidence>
<dbReference type="Pfam" id="PF13561">
    <property type="entry name" value="adh_short_C2"/>
    <property type="match status" value="1"/>
</dbReference>
<keyword evidence="4" id="KW-1185">Reference proteome</keyword>
<dbReference type="PANTHER" id="PTHR43639:SF1">
    <property type="entry name" value="SHORT-CHAIN DEHYDROGENASE_REDUCTASE FAMILY PROTEIN"/>
    <property type="match status" value="1"/>
</dbReference>
<accession>A0A919JB56</accession>
<evidence type="ECO:0000313" key="3">
    <source>
        <dbReference type="EMBL" id="GIE47744.1"/>
    </source>
</evidence>
<keyword evidence="2" id="KW-0560">Oxidoreductase</keyword>
<gene>
    <name evidence="3" type="ORF">Ani05nite_12780</name>
</gene>
<comment type="similarity">
    <text evidence="1">Belongs to the short-chain dehydrogenases/reductases (SDR) family.</text>
</comment>
<evidence type="ECO:0000256" key="2">
    <source>
        <dbReference type="ARBA" id="ARBA00023002"/>
    </source>
</evidence>
<sequence length="254" mass="26917">MSIAIVTGGSRGIGRGIVLSLARAGYDVVVNYASDAEAAKAVGAEVEALGRKALPVRADVSRAEDRARLIDAAYATFGRLDLLVSNAGVAPAVRADLLEAGEESFDRLIEINLKGPYFLIQQAANRMIAQAASDTPPKIVIVSSISAYTASVNRGDYCVAKAGLAMTTQLYAARLAEHGINVYEIRPGIIATDMTRGVTARYDKLIFTDGITPIRRWGQPDDVGRAVVAVATDLLPFSTGQVIDVDGGFHLRVL</sequence>
<reference evidence="3" key="1">
    <citation type="submission" date="2021-01" db="EMBL/GenBank/DDBJ databases">
        <title>Whole genome shotgun sequence of Actinoplanes nipponensis NBRC 14063.</title>
        <authorList>
            <person name="Komaki H."/>
            <person name="Tamura T."/>
        </authorList>
    </citation>
    <scope>NUCLEOTIDE SEQUENCE</scope>
    <source>
        <strain evidence="3">NBRC 14063</strain>
    </source>
</reference>
<organism evidence="3 4">
    <name type="scientific">Actinoplanes nipponensis</name>
    <dbReference type="NCBI Taxonomy" id="135950"/>
    <lineage>
        <taxon>Bacteria</taxon>
        <taxon>Bacillati</taxon>
        <taxon>Actinomycetota</taxon>
        <taxon>Actinomycetes</taxon>
        <taxon>Micromonosporales</taxon>
        <taxon>Micromonosporaceae</taxon>
        <taxon>Actinoplanes</taxon>
    </lineage>
</organism>
<comment type="caution">
    <text evidence="3">The sequence shown here is derived from an EMBL/GenBank/DDBJ whole genome shotgun (WGS) entry which is preliminary data.</text>
</comment>
<dbReference type="PRINTS" id="PR00081">
    <property type="entry name" value="GDHRDH"/>
</dbReference>
<dbReference type="GO" id="GO:0016491">
    <property type="term" value="F:oxidoreductase activity"/>
    <property type="evidence" value="ECO:0007669"/>
    <property type="project" value="UniProtKB-KW"/>
</dbReference>
<dbReference type="PRINTS" id="PR00080">
    <property type="entry name" value="SDRFAMILY"/>
</dbReference>
<dbReference type="InterPro" id="IPR002347">
    <property type="entry name" value="SDR_fam"/>
</dbReference>
<dbReference type="SUPFAM" id="SSF51735">
    <property type="entry name" value="NAD(P)-binding Rossmann-fold domains"/>
    <property type="match status" value="1"/>
</dbReference>
<dbReference type="PANTHER" id="PTHR43639">
    <property type="entry name" value="OXIDOREDUCTASE, SHORT-CHAIN DEHYDROGENASE/REDUCTASE FAMILY (AFU_ORTHOLOGUE AFUA_5G02870)"/>
    <property type="match status" value="1"/>
</dbReference>
<dbReference type="Proteomes" id="UP000647172">
    <property type="component" value="Unassembled WGS sequence"/>
</dbReference>
<proteinExistence type="inferred from homology"/>
<dbReference type="RefSeq" id="WP_203765965.1">
    <property type="nucleotide sequence ID" value="NZ_BAAAYJ010000086.1"/>
</dbReference>
<dbReference type="InterPro" id="IPR036291">
    <property type="entry name" value="NAD(P)-bd_dom_sf"/>
</dbReference>